<keyword evidence="2" id="KW-1185">Reference proteome</keyword>
<protein>
    <submittedName>
        <fullName evidence="1">Uncharacterized protein</fullName>
    </submittedName>
</protein>
<accession>A0ACC2CRQ0</accession>
<organism evidence="1 2">
    <name type="scientific">Diphasiastrum complanatum</name>
    <name type="common">Issler's clubmoss</name>
    <name type="synonym">Lycopodium complanatum</name>
    <dbReference type="NCBI Taxonomy" id="34168"/>
    <lineage>
        <taxon>Eukaryota</taxon>
        <taxon>Viridiplantae</taxon>
        <taxon>Streptophyta</taxon>
        <taxon>Embryophyta</taxon>
        <taxon>Tracheophyta</taxon>
        <taxon>Lycopodiopsida</taxon>
        <taxon>Lycopodiales</taxon>
        <taxon>Lycopodiaceae</taxon>
        <taxon>Lycopodioideae</taxon>
        <taxon>Diphasiastrum</taxon>
    </lineage>
</organism>
<proteinExistence type="predicted"/>
<comment type="caution">
    <text evidence="1">The sequence shown here is derived from an EMBL/GenBank/DDBJ whole genome shotgun (WGS) entry which is preliminary data.</text>
</comment>
<dbReference type="Proteomes" id="UP001162992">
    <property type="component" value="Chromosome 9"/>
</dbReference>
<reference evidence="2" key="1">
    <citation type="journal article" date="2024" name="Proc. Natl. Acad. Sci. U.S.A.">
        <title>Extraordinary preservation of gene collinearity over three hundred million years revealed in homosporous lycophytes.</title>
        <authorList>
            <person name="Li C."/>
            <person name="Wickell D."/>
            <person name="Kuo L.Y."/>
            <person name="Chen X."/>
            <person name="Nie B."/>
            <person name="Liao X."/>
            <person name="Peng D."/>
            <person name="Ji J."/>
            <person name="Jenkins J."/>
            <person name="Williams M."/>
            <person name="Shu S."/>
            <person name="Plott C."/>
            <person name="Barry K."/>
            <person name="Rajasekar S."/>
            <person name="Grimwood J."/>
            <person name="Han X."/>
            <person name="Sun S."/>
            <person name="Hou Z."/>
            <person name="He W."/>
            <person name="Dai G."/>
            <person name="Sun C."/>
            <person name="Schmutz J."/>
            <person name="Leebens-Mack J.H."/>
            <person name="Li F.W."/>
            <person name="Wang L."/>
        </authorList>
    </citation>
    <scope>NUCLEOTIDE SEQUENCE [LARGE SCALE GENOMIC DNA]</scope>
    <source>
        <strain evidence="2">cv. PW_Plant_1</strain>
    </source>
</reference>
<evidence type="ECO:0000313" key="1">
    <source>
        <dbReference type="EMBL" id="KAJ7544630.1"/>
    </source>
</evidence>
<name>A0ACC2CRQ0_DIPCM</name>
<dbReference type="EMBL" id="CM055100">
    <property type="protein sequence ID" value="KAJ7544630.1"/>
    <property type="molecule type" value="Genomic_DNA"/>
</dbReference>
<gene>
    <name evidence="1" type="ORF">O6H91_09G086600</name>
</gene>
<sequence>MRRPARWVLLLFMKVSIASLLLLFFFTLPSSAEADPTPQPWPPQFHSLMFQNFSGSLSIIDLWYDWPNGRNFNIIRSQLGGLLYDLEWNNGTSYFYDLQKKTCKTIHFGVGILRRNWLENATYLGVQAVDNFTCNVWTKADFIWYYEDVASKRPVHWTFFDGMSLHIMTFELGRVLPDRKWQAPSYCFNQNKTGQKLQLLENVSSRGMLSLVKENL</sequence>
<evidence type="ECO:0000313" key="2">
    <source>
        <dbReference type="Proteomes" id="UP001162992"/>
    </source>
</evidence>